<dbReference type="PRINTS" id="PR00035">
    <property type="entry name" value="HTHGNTR"/>
</dbReference>
<dbReference type="SUPFAM" id="SSF64288">
    <property type="entry name" value="Chorismate lyase-like"/>
    <property type="match status" value="1"/>
</dbReference>
<keyword evidence="1" id="KW-0805">Transcription regulation</keyword>
<dbReference type="InterPro" id="IPR050679">
    <property type="entry name" value="Bact_HTH_transcr_reg"/>
</dbReference>
<gene>
    <name evidence="5" type="ORF">CLOHIR_01258</name>
</gene>
<dbReference type="InterPro" id="IPR036390">
    <property type="entry name" value="WH_DNA-bd_sf"/>
</dbReference>
<dbReference type="InterPro" id="IPR028978">
    <property type="entry name" value="Chorismate_lyase_/UTRA_dom_sf"/>
</dbReference>
<reference evidence="5 6" key="1">
    <citation type="submission" date="2008-09" db="EMBL/GenBank/DDBJ databases">
        <authorList>
            <person name="Fulton L."/>
            <person name="Clifton S."/>
            <person name="Fulton B."/>
            <person name="Xu J."/>
            <person name="Minx P."/>
            <person name="Pepin K.H."/>
            <person name="Johnson M."/>
            <person name="Thiruvilangam P."/>
            <person name="Bhonagiri V."/>
            <person name="Nash W.E."/>
            <person name="Mardis E.R."/>
            <person name="Wilson R.K."/>
        </authorList>
    </citation>
    <scope>NUCLEOTIDE SEQUENCE [LARGE SCALE GENOMIC DNA]</scope>
    <source>
        <strain evidence="5 6">DSM 13275</strain>
    </source>
</reference>
<dbReference type="AlphaFoldDB" id="B6FZF4"/>
<dbReference type="STRING" id="500633.CLOHIR_01258"/>
<dbReference type="GO" id="GO:0045892">
    <property type="term" value="P:negative regulation of DNA-templated transcription"/>
    <property type="evidence" value="ECO:0007669"/>
    <property type="project" value="TreeGrafter"/>
</dbReference>
<dbReference type="PANTHER" id="PTHR44846:SF1">
    <property type="entry name" value="MANNOSYL-D-GLYCERATE TRANSPORT_METABOLISM SYSTEM REPRESSOR MNGR-RELATED"/>
    <property type="match status" value="1"/>
</dbReference>
<keyword evidence="2" id="KW-0238">DNA-binding</keyword>
<evidence type="ECO:0000313" key="5">
    <source>
        <dbReference type="EMBL" id="EEA85095.1"/>
    </source>
</evidence>
<dbReference type="Gene3D" id="3.40.1410.10">
    <property type="entry name" value="Chorismate lyase-like"/>
    <property type="match status" value="1"/>
</dbReference>
<dbReference type="CDD" id="cd07377">
    <property type="entry name" value="WHTH_GntR"/>
    <property type="match status" value="1"/>
</dbReference>
<keyword evidence="3" id="KW-0804">Transcription</keyword>
<dbReference type="Pfam" id="PF00392">
    <property type="entry name" value="GntR"/>
    <property type="match status" value="1"/>
</dbReference>
<sequence>MAAMYLKIKSDLFEKINNGTYKEGDLIPTEIELAEYYNVSRPTVRQAIQILVDDGYLEKRRKRGTMVCQKKIEQEFTQKILSFDAEMNEKGLTTSTKVISSTIEDASEEVASTLGISLSDKVCKLIRLRYINSKPNVIVTTYIPYNQFPDIKNVNFINSRLYDYFSHKGNPVTRIKRKLETIKADNTTASLLDIQENDPVFYFHSYGYGNDNKVIEYSISKYRGDINYFVFDLCR</sequence>
<name>B6FZF4_PEPHT</name>
<protein>
    <submittedName>
        <fullName evidence="5">UbiC transcription regulator-associated domain protein</fullName>
    </submittedName>
</protein>
<dbReference type="PANTHER" id="PTHR44846">
    <property type="entry name" value="MANNOSYL-D-GLYCERATE TRANSPORT/METABOLISM SYSTEM REPRESSOR MNGR-RELATED"/>
    <property type="match status" value="1"/>
</dbReference>
<dbReference type="InterPro" id="IPR036388">
    <property type="entry name" value="WH-like_DNA-bd_sf"/>
</dbReference>
<organism evidence="5 6">
    <name type="scientific">Peptacetobacter hiranonis (strain DSM 13275 / JCM 10541 / KCTC 15199 / TO-931)</name>
    <name type="common">Clostridium hiranonis</name>
    <dbReference type="NCBI Taxonomy" id="500633"/>
    <lineage>
        <taxon>Bacteria</taxon>
        <taxon>Bacillati</taxon>
        <taxon>Bacillota</taxon>
        <taxon>Clostridia</taxon>
        <taxon>Peptostreptococcales</taxon>
        <taxon>Peptostreptococcaceae</taxon>
        <taxon>Peptacetobacter</taxon>
    </lineage>
</organism>
<dbReference type="EMBL" id="ABWP01000053">
    <property type="protein sequence ID" value="EEA85095.1"/>
    <property type="molecule type" value="Genomic_DNA"/>
</dbReference>
<dbReference type="RefSeq" id="WP_006440179.1">
    <property type="nucleotide sequence ID" value="NZ_DS995356.1"/>
</dbReference>
<reference evidence="5 6" key="2">
    <citation type="submission" date="2008-10" db="EMBL/GenBank/DDBJ databases">
        <title>Draft genome sequence of Clostridium hiranonis (DSM 13275).</title>
        <authorList>
            <person name="Sudarsanam P."/>
            <person name="Ley R."/>
            <person name="Guruge J."/>
            <person name="Turnbaugh P.J."/>
            <person name="Mahowald M."/>
            <person name="Liep D."/>
            <person name="Gordon J."/>
        </authorList>
    </citation>
    <scope>NUCLEOTIDE SEQUENCE [LARGE SCALE GENOMIC DNA]</scope>
    <source>
        <strain evidence="5 6">DSM 13275</strain>
    </source>
</reference>
<dbReference type="InterPro" id="IPR000524">
    <property type="entry name" value="Tscrpt_reg_HTH_GntR"/>
</dbReference>
<comment type="caution">
    <text evidence="5">The sequence shown here is derived from an EMBL/GenBank/DDBJ whole genome shotgun (WGS) entry which is preliminary data.</text>
</comment>
<dbReference type="Proteomes" id="UP000003178">
    <property type="component" value="Unassembled WGS sequence"/>
</dbReference>
<dbReference type="GO" id="GO:0003677">
    <property type="term" value="F:DNA binding"/>
    <property type="evidence" value="ECO:0007669"/>
    <property type="project" value="UniProtKB-KW"/>
</dbReference>
<evidence type="ECO:0000256" key="3">
    <source>
        <dbReference type="ARBA" id="ARBA00023163"/>
    </source>
</evidence>
<accession>B6FZF4</accession>
<dbReference type="GO" id="GO:0003700">
    <property type="term" value="F:DNA-binding transcription factor activity"/>
    <property type="evidence" value="ECO:0007669"/>
    <property type="project" value="InterPro"/>
</dbReference>
<evidence type="ECO:0000256" key="1">
    <source>
        <dbReference type="ARBA" id="ARBA00023015"/>
    </source>
</evidence>
<dbReference type="SMART" id="SM00345">
    <property type="entry name" value="HTH_GNTR"/>
    <property type="match status" value="1"/>
</dbReference>
<evidence type="ECO:0000256" key="2">
    <source>
        <dbReference type="ARBA" id="ARBA00023125"/>
    </source>
</evidence>
<dbReference type="OrthoDB" id="9816541at2"/>
<dbReference type="HOGENOM" id="CLU_063236_8_2_9"/>
<evidence type="ECO:0000259" key="4">
    <source>
        <dbReference type="PROSITE" id="PS50949"/>
    </source>
</evidence>
<dbReference type="PROSITE" id="PS50949">
    <property type="entry name" value="HTH_GNTR"/>
    <property type="match status" value="1"/>
</dbReference>
<dbReference type="eggNOG" id="COG2188">
    <property type="taxonomic scope" value="Bacteria"/>
</dbReference>
<dbReference type="Pfam" id="PF07702">
    <property type="entry name" value="UTRA"/>
    <property type="match status" value="1"/>
</dbReference>
<dbReference type="SMART" id="SM00866">
    <property type="entry name" value="UTRA"/>
    <property type="match status" value="1"/>
</dbReference>
<dbReference type="InterPro" id="IPR011663">
    <property type="entry name" value="UTRA"/>
</dbReference>
<keyword evidence="6" id="KW-1185">Reference proteome</keyword>
<evidence type="ECO:0000313" key="6">
    <source>
        <dbReference type="Proteomes" id="UP000003178"/>
    </source>
</evidence>
<dbReference type="Gene3D" id="1.10.10.10">
    <property type="entry name" value="Winged helix-like DNA-binding domain superfamily/Winged helix DNA-binding domain"/>
    <property type="match status" value="1"/>
</dbReference>
<feature type="domain" description="HTH gntR-type" evidence="4">
    <location>
        <begin position="2"/>
        <end position="70"/>
    </location>
</feature>
<proteinExistence type="predicted"/>
<dbReference type="SUPFAM" id="SSF46785">
    <property type="entry name" value="Winged helix' DNA-binding domain"/>
    <property type="match status" value="1"/>
</dbReference>